<evidence type="ECO:0000313" key="2">
    <source>
        <dbReference type="EMBL" id="OGD40140.1"/>
    </source>
</evidence>
<name>A0A1F5CBA2_9BACT</name>
<reference evidence="2 3" key="1">
    <citation type="journal article" date="2016" name="Nat. Commun.">
        <title>Thousands of microbial genomes shed light on interconnected biogeochemical processes in an aquifer system.</title>
        <authorList>
            <person name="Anantharaman K."/>
            <person name="Brown C.T."/>
            <person name="Hug L.A."/>
            <person name="Sharon I."/>
            <person name="Castelle C.J."/>
            <person name="Probst A.J."/>
            <person name="Thomas B.C."/>
            <person name="Singh A."/>
            <person name="Wilkins M.J."/>
            <person name="Karaoz U."/>
            <person name="Brodie E.L."/>
            <person name="Williams K.H."/>
            <person name="Hubbard S.S."/>
            <person name="Banfield J.F."/>
        </authorList>
    </citation>
    <scope>NUCLEOTIDE SEQUENCE [LARGE SCALE GENOMIC DNA]</scope>
</reference>
<sequence length="86" mass="9542">MRVTLRAKVDYTLDGFELIEWHKNIGDRVKVGDTLFTYETQKAAAEGVAEYSGVLSEIKVPAGTVVSKSDDENSDDWNIVGYLEAD</sequence>
<feature type="domain" description="Lipoyl-binding" evidence="1">
    <location>
        <begin position="18"/>
        <end position="69"/>
    </location>
</feature>
<dbReference type="SUPFAM" id="SSF51230">
    <property type="entry name" value="Single hybrid motif"/>
    <property type="match status" value="1"/>
</dbReference>
<evidence type="ECO:0000259" key="1">
    <source>
        <dbReference type="Pfam" id="PF00364"/>
    </source>
</evidence>
<dbReference type="AlphaFoldDB" id="A0A1F5CBA2"/>
<gene>
    <name evidence="2" type="ORF">A3I30_02620</name>
</gene>
<proteinExistence type="predicted"/>
<comment type="caution">
    <text evidence="2">The sequence shown here is derived from an EMBL/GenBank/DDBJ whole genome shotgun (WGS) entry which is preliminary data.</text>
</comment>
<dbReference type="Proteomes" id="UP000177197">
    <property type="component" value="Unassembled WGS sequence"/>
</dbReference>
<organism evidence="2 3">
    <name type="scientific">Candidatus Azambacteria bacterium RIFCSPLOWO2_02_FULL_44_14</name>
    <dbReference type="NCBI Taxonomy" id="1797306"/>
    <lineage>
        <taxon>Bacteria</taxon>
        <taxon>Candidatus Azamiibacteriota</taxon>
    </lineage>
</organism>
<dbReference type="InterPro" id="IPR011053">
    <property type="entry name" value="Single_hybrid_motif"/>
</dbReference>
<dbReference type="Pfam" id="PF00364">
    <property type="entry name" value="Biotin_lipoyl"/>
    <property type="match status" value="1"/>
</dbReference>
<dbReference type="EMBL" id="MEYV01000011">
    <property type="protein sequence ID" value="OGD40140.1"/>
    <property type="molecule type" value="Genomic_DNA"/>
</dbReference>
<protein>
    <recommendedName>
        <fullName evidence="1">Lipoyl-binding domain-containing protein</fullName>
    </recommendedName>
</protein>
<dbReference type="InterPro" id="IPR000089">
    <property type="entry name" value="Biotin_lipoyl"/>
</dbReference>
<accession>A0A1F5CBA2</accession>
<evidence type="ECO:0000313" key="3">
    <source>
        <dbReference type="Proteomes" id="UP000177197"/>
    </source>
</evidence>
<dbReference type="CDD" id="cd06849">
    <property type="entry name" value="lipoyl_domain"/>
    <property type="match status" value="1"/>
</dbReference>
<dbReference type="Gene3D" id="2.40.50.100">
    <property type="match status" value="1"/>
</dbReference>